<evidence type="ECO:0000256" key="2">
    <source>
        <dbReference type="ARBA" id="ARBA00023125"/>
    </source>
</evidence>
<dbReference type="InterPro" id="IPR011990">
    <property type="entry name" value="TPR-like_helical_dom_sf"/>
</dbReference>
<dbReference type="PANTHER" id="PTHR35807">
    <property type="entry name" value="TRANSCRIPTIONAL REGULATOR REDD-RELATED"/>
    <property type="match status" value="1"/>
</dbReference>
<dbReference type="Gene3D" id="1.25.40.10">
    <property type="entry name" value="Tetratricopeptide repeat domain"/>
    <property type="match status" value="1"/>
</dbReference>
<dbReference type="SUPFAM" id="SSF46894">
    <property type="entry name" value="C-terminal effector domain of the bipartite response regulators"/>
    <property type="match status" value="1"/>
</dbReference>
<evidence type="ECO:0000256" key="1">
    <source>
        <dbReference type="ARBA" id="ARBA00005820"/>
    </source>
</evidence>
<proteinExistence type="inferred from homology"/>
<dbReference type="GO" id="GO:0003677">
    <property type="term" value="F:DNA binding"/>
    <property type="evidence" value="ECO:0007669"/>
    <property type="project" value="UniProtKB-KW"/>
</dbReference>
<name>A0A1N5ZWQ3_9ACTN</name>
<comment type="similarity">
    <text evidence="1">Belongs to the AfsR/DnrI/RedD regulatory family.</text>
</comment>
<organism evidence="5 6">
    <name type="scientific">Micromonospora cremea</name>
    <dbReference type="NCBI Taxonomy" id="709881"/>
    <lineage>
        <taxon>Bacteria</taxon>
        <taxon>Bacillati</taxon>
        <taxon>Actinomycetota</taxon>
        <taxon>Actinomycetes</taxon>
        <taxon>Micromonosporales</taxon>
        <taxon>Micromonosporaceae</taxon>
        <taxon>Micromonospora</taxon>
    </lineage>
</organism>
<dbReference type="SMART" id="SM01043">
    <property type="entry name" value="BTAD"/>
    <property type="match status" value="1"/>
</dbReference>
<dbReference type="InterPro" id="IPR051677">
    <property type="entry name" value="AfsR-DnrI-RedD_regulator"/>
</dbReference>
<keyword evidence="6" id="KW-1185">Reference proteome</keyword>
<dbReference type="SUPFAM" id="SSF48452">
    <property type="entry name" value="TPR-like"/>
    <property type="match status" value="1"/>
</dbReference>
<dbReference type="InterPro" id="IPR036388">
    <property type="entry name" value="WH-like_DNA-bd_sf"/>
</dbReference>
<dbReference type="RefSeq" id="WP_074315306.1">
    <property type="nucleotide sequence ID" value="NZ_FSQT01000002.1"/>
</dbReference>
<reference evidence="6" key="1">
    <citation type="submission" date="2016-12" db="EMBL/GenBank/DDBJ databases">
        <authorList>
            <person name="Varghese N."/>
            <person name="Submissions S."/>
        </authorList>
    </citation>
    <scope>NUCLEOTIDE SEQUENCE [LARGE SCALE GENOMIC DNA]</scope>
    <source>
        <strain evidence="6">DSM 45599</strain>
    </source>
</reference>
<dbReference type="GO" id="GO:0000160">
    <property type="term" value="P:phosphorelay signal transduction system"/>
    <property type="evidence" value="ECO:0007669"/>
    <property type="project" value="InterPro"/>
</dbReference>
<dbReference type="InterPro" id="IPR016032">
    <property type="entry name" value="Sig_transdc_resp-reg_C-effctor"/>
</dbReference>
<gene>
    <name evidence="5" type="ORF">SAMN04489832_4559</name>
</gene>
<protein>
    <submittedName>
        <fullName evidence="5">DNA-binding transcriptional activator of the SARP family</fullName>
    </submittedName>
</protein>
<dbReference type="OrthoDB" id="3293521at2"/>
<keyword evidence="2 5" id="KW-0238">DNA-binding</keyword>
<evidence type="ECO:0000313" key="6">
    <source>
        <dbReference type="Proteomes" id="UP000185124"/>
    </source>
</evidence>
<dbReference type="EMBL" id="FSQT01000002">
    <property type="protein sequence ID" value="SIN26100.1"/>
    <property type="molecule type" value="Genomic_DNA"/>
</dbReference>
<dbReference type="Pfam" id="PF03704">
    <property type="entry name" value="BTAD"/>
    <property type="match status" value="1"/>
</dbReference>
<feature type="domain" description="OmpR/PhoB-type" evidence="3">
    <location>
        <begin position="21"/>
        <end position="95"/>
    </location>
</feature>
<dbReference type="AlphaFoldDB" id="A0A1N5ZWQ3"/>
<dbReference type="Gene3D" id="1.10.10.10">
    <property type="entry name" value="Winged helix-like DNA-binding domain superfamily/Winged helix DNA-binding domain"/>
    <property type="match status" value="1"/>
</dbReference>
<feature type="domain" description="Bacterial transcriptional activator" evidence="4">
    <location>
        <begin position="102"/>
        <end position="243"/>
    </location>
</feature>
<evidence type="ECO:0000313" key="5">
    <source>
        <dbReference type="EMBL" id="SIN26100.1"/>
    </source>
</evidence>
<dbReference type="GO" id="GO:0006355">
    <property type="term" value="P:regulation of DNA-templated transcription"/>
    <property type="evidence" value="ECO:0007669"/>
    <property type="project" value="InterPro"/>
</dbReference>
<dbReference type="SMART" id="SM00862">
    <property type="entry name" value="Trans_reg_C"/>
    <property type="match status" value="1"/>
</dbReference>
<dbReference type="Proteomes" id="UP000185124">
    <property type="component" value="Unassembled WGS sequence"/>
</dbReference>
<dbReference type="InterPro" id="IPR005158">
    <property type="entry name" value="BTAD"/>
</dbReference>
<accession>A0A1N5ZWQ3</accession>
<dbReference type="InterPro" id="IPR001867">
    <property type="entry name" value="OmpR/PhoB-type_DNA-bd"/>
</dbReference>
<dbReference type="STRING" id="709881.SAMN04489832_4559"/>
<sequence>MYEIQLFGSVRVRAGRAVLSGRDFGGVKPRQILALLALWGALPKDELAELLWLGRPPANHVATLESYVSVLRRRLDPQGSVRRSVILTRNGGYRLDSDRVSVDVTRFDALLAAAAGCGPSRALPPLRAALTLANEPLLVDEPFADWAVDARERYRKRIVDALVGAAAHTLAVGDAPAALEFAARALRWDPLAERGWYLRVAAHRAHGDRAAALRAYDECRRLLSHELGVEPSAELRHLFLDLLRQEVPAGCVDGVVAAIRAMARELAAVGDLRAVGEGAGTSARRLAQLLTQATELADPPARTPLSAVS</sequence>
<evidence type="ECO:0000259" key="4">
    <source>
        <dbReference type="SMART" id="SM01043"/>
    </source>
</evidence>
<evidence type="ECO:0000259" key="3">
    <source>
        <dbReference type="SMART" id="SM00862"/>
    </source>
</evidence>